<organism evidence="2 3">
    <name type="scientific">Myxacorys almedinensis A</name>
    <dbReference type="NCBI Taxonomy" id="2690445"/>
    <lineage>
        <taxon>Bacteria</taxon>
        <taxon>Bacillati</taxon>
        <taxon>Cyanobacteriota</taxon>
        <taxon>Cyanophyceae</taxon>
        <taxon>Leptolyngbyales</taxon>
        <taxon>Leptolyngbyaceae</taxon>
        <taxon>Myxacorys</taxon>
        <taxon>Myxacorys almedinensis</taxon>
    </lineage>
</organism>
<dbReference type="InterPro" id="IPR021467">
    <property type="entry name" value="DUF3119"/>
</dbReference>
<dbReference type="EMBL" id="WVIE01000026">
    <property type="protein sequence ID" value="NDJ19182.1"/>
    <property type="molecule type" value="Genomic_DNA"/>
</dbReference>
<reference evidence="2" key="1">
    <citation type="submission" date="2019-12" db="EMBL/GenBank/DDBJ databases">
        <title>High-Quality draft genome sequences of three cyanobacteria isolated from the limestone walls of the Old Cathedral of Coimbra.</title>
        <authorList>
            <person name="Tiago I."/>
            <person name="Soares F."/>
            <person name="Portugal A."/>
        </authorList>
    </citation>
    <scope>NUCLEOTIDE SEQUENCE</scope>
    <source>
        <strain evidence="2">A</strain>
    </source>
</reference>
<dbReference type="PANTHER" id="PTHR35550:SF2">
    <property type="entry name" value="OS05G0401200 PROTEIN"/>
    <property type="match status" value="1"/>
</dbReference>
<evidence type="ECO:0000313" key="2">
    <source>
        <dbReference type="EMBL" id="NDJ19182.1"/>
    </source>
</evidence>
<keyword evidence="1" id="KW-0812">Transmembrane</keyword>
<sequence>MDAAAPQRSDETVELAPNYAIPSVLVFVGLPFVLINLWVGSAIALFGIFLLFQAVSLRLRFTPSDLDIYRGETLIRRFPYQEWQNWEIFWSSVPILFYFREVKSIHFLPIIFDPKMLRTCLEQRCPKP</sequence>
<dbReference type="AlphaFoldDB" id="A0A8J7Z2I6"/>
<evidence type="ECO:0000313" key="3">
    <source>
        <dbReference type="Proteomes" id="UP000646053"/>
    </source>
</evidence>
<dbReference type="Pfam" id="PF11317">
    <property type="entry name" value="DUF3119"/>
    <property type="match status" value="1"/>
</dbReference>
<name>A0A8J7Z2I6_9CYAN</name>
<feature type="transmembrane region" description="Helical" evidence="1">
    <location>
        <begin position="20"/>
        <end position="52"/>
    </location>
</feature>
<protein>
    <submittedName>
        <fullName evidence="2">DUF3119 family protein</fullName>
    </submittedName>
</protein>
<comment type="caution">
    <text evidence="2">The sequence shown here is derived from an EMBL/GenBank/DDBJ whole genome shotgun (WGS) entry which is preliminary data.</text>
</comment>
<dbReference type="Proteomes" id="UP000646053">
    <property type="component" value="Unassembled WGS sequence"/>
</dbReference>
<gene>
    <name evidence="2" type="ORF">GS601_18125</name>
</gene>
<keyword evidence="1" id="KW-0472">Membrane</keyword>
<dbReference type="PANTHER" id="PTHR35550">
    <property type="match status" value="1"/>
</dbReference>
<accession>A0A8J7Z2I6</accession>
<evidence type="ECO:0000256" key="1">
    <source>
        <dbReference type="SAM" id="Phobius"/>
    </source>
</evidence>
<keyword evidence="3" id="KW-1185">Reference proteome</keyword>
<proteinExistence type="predicted"/>
<keyword evidence="1" id="KW-1133">Transmembrane helix</keyword>